<evidence type="ECO:0000313" key="3">
    <source>
        <dbReference type="EMBL" id="KAA8534237.1"/>
    </source>
</evidence>
<name>A0A5J5AXS4_9ASTE</name>
<protein>
    <recommendedName>
        <fullName evidence="1">Elongator complex protein 1</fullName>
    </recommendedName>
</protein>
<feature type="domain" description="ELP1 first N-terminal beta-propeller" evidence="2">
    <location>
        <begin position="1"/>
        <end position="157"/>
    </location>
</feature>
<dbReference type="GO" id="GO:0002926">
    <property type="term" value="P:tRNA wobble base 5-methoxycarbonylmethyl-2-thiouridinylation"/>
    <property type="evidence" value="ECO:0007669"/>
    <property type="project" value="TreeGrafter"/>
</dbReference>
<keyword evidence="4" id="KW-1185">Reference proteome</keyword>
<proteinExistence type="predicted"/>
<dbReference type="Gene3D" id="2.130.10.10">
    <property type="entry name" value="YVTN repeat-like/Quinoprotein amine dehydrogenase"/>
    <property type="match status" value="1"/>
</dbReference>
<dbReference type="InterPro" id="IPR006849">
    <property type="entry name" value="Elp1"/>
</dbReference>
<gene>
    <name evidence="3" type="ORF">F0562_031754</name>
</gene>
<dbReference type="InterPro" id="IPR056164">
    <property type="entry name" value="Beta-prop_ELP1_1st"/>
</dbReference>
<dbReference type="AlphaFoldDB" id="A0A5J5AXS4"/>
<dbReference type="UniPathway" id="UPA00988"/>
<dbReference type="GO" id="GO:0033588">
    <property type="term" value="C:elongator holoenzyme complex"/>
    <property type="evidence" value="ECO:0007669"/>
    <property type="project" value="InterPro"/>
</dbReference>
<evidence type="ECO:0000259" key="2">
    <source>
        <dbReference type="Pfam" id="PF04762"/>
    </source>
</evidence>
<dbReference type="InterPro" id="IPR015943">
    <property type="entry name" value="WD40/YVTN_repeat-like_dom_sf"/>
</dbReference>
<evidence type="ECO:0000313" key="4">
    <source>
        <dbReference type="Proteomes" id="UP000325577"/>
    </source>
</evidence>
<dbReference type="OrthoDB" id="1718267at2759"/>
<dbReference type="GO" id="GO:0000049">
    <property type="term" value="F:tRNA binding"/>
    <property type="evidence" value="ECO:0007669"/>
    <property type="project" value="TreeGrafter"/>
</dbReference>
<dbReference type="SUPFAM" id="SSF50978">
    <property type="entry name" value="WD40 repeat-like"/>
    <property type="match status" value="1"/>
</dbReference>
<dbReference type="EMBL" id="CM018041">
    <property type="protein sequence ID" value="KAA8534237.1"/>
    <property type="molecule type" value="Genomic_DNA"/>
</dbReference>
<reference evidence="3 4" key="1">
    <citation type="submission" date="2019-09" db="EMBL/GenBank/DDBJ databases">
        <title>A chromosome-level genome assembly of the Chinese tupelo Nyssa sinensis.</title>
        <authorList>
            <person name="Yang X."/>
            <person name="Kang M."/>
            <person name="Yang Y."/>
            <person name="Xiong H."/>
            <person name="Wang M."/>
            <person name="Zhang Z."/>
            <person name="Wang Z."/>
            <person name="Wu H."/>
            <person name="Ma T."/>
            <person name="Liu J."/>
            <person name="Xi Z."/>
        </authorList>
    </citation>
    <scope>NUCLEOTIDE SEQUENCE [LARGE SCALE GENOMIC DNA]</scope>
    <source>
        <strain evidence="3">J267</strain>
        <tissue evidence="3">Leaf</tissue>
    </source>
</reference>
<dbReference type="Proteomes" id="UP000325577">
    <property type="component" value="Linkage Group LG18"/>
</dbReference>
<organism evidence="3 4">
    <name type="scientific">Nyssa sinensis</name>
    <dbReference type="NCBI Taxonomy" id="561372"/>
    <lineage>
        <taxon>Eukaryota</taxon>
        <taxon>Viridiplantae</taxon>
        <taxon>Streptophyta</taxon>
        <taxon>Embryophyta</taxon>
        <taxon>Tracheophyta</taxon>
        <taxon>Spermatophyta</taxon>
        <taxon>Magnoliopsida</taxon>
        <taxon>eudicotyledons</taxon>
        <taxon>Gunneridae</taxon>
        <taxon>Pentapetalae</taxon>
        <taxon>asterids</taxon>
        <taxon>Cornales</taxon>
        <taxon>Nyssaceae</taxon>
        <taxon>Nyssa</taxon>
    </lineage>
</organism>
<dbReference type="PANTHER" id="PTHR12747">
    <property type="entry name" value="ELONGATOR COMPLEX PROTEIN 1"/>
    <property type="match status" value="1"/>
</dbReference>
<accession>A0A5J5AXS4</accession>
<feature type="domain" description="ELP1 first N-terminal beta-propeller" evidence="2">
    <location>
        <begin position="170"/>
        <end position="246"/>
    </location>
</feature>
<dbReference type="PANTHER" id="PTHR12747:SF0">
    <property type="entry name" value="ELONGATOR COMPLEX PROTEIN 1"/>
    <property type="match status" value="1"/>
</dbReference>
<dbReference type="GO" id="GO:0005829">
    <property type="term" value="C:cytosol"/>
    <property type="evidence" value="ECO:0007669"/>
    <property type="project" value="TreeGrafter"/>
</dbReference>
<sequence>MKNLKISWELSSNLELQSKDEVLQFAAIDIERNRLFFASSANFIYTTQFHSSHNERAWTRSPLSAAVEPVDLDPGDFITSMDYLMEKEALIVGTSNGLLLLYTIDDNATEIVGRVEGGVKFISLSPDGDLLCVITGFGQILVMTHDWDLLYETALEDLPDDVDVRDPIFSSNYSFESSLSWRGDGKYFATLSKVHDSFSLHKKLKVWERDSGSLHAVSESKVFMGTVLEWMPSGAKVAAVYDLEGRKEVSCQ</sequence>
<dbReference type="InterPro" id="IPR036322">
    <property type="entry name" value="WD40_repeat_dom_sf"/>
</dbReference>
<evidence type="ECO:0000256" key="1">
    <source>
        <dbReference type="ARBA" id="ARBA00029535"/>
    </source>
</evidence>
<dbReference type="Pfam" id="PF04762">
    <property type="entry name" value="Beta-prop_ELP1_1st"/>
    <property type="match status" value="2"/>
</dbReference>